<feature type="region of interest" description="Disordered" evidence="1">
    <location>
        <begin position="253"/>
        <end position="280"/>
    </location>
</feature>
<reference evidence="3 4" key="1">
    <citation type="submission" date="2023-07" db="EMBL/GenBank/DDBJ databases">
        <title>Comparative genomics of wheat-associated soil bacteria to identify genetic determinants of phenazine resistance.</title>
        <authorList>
            <person name="Mouncey N."/>
        </authorList>
    </citation>
    <scope>NUCLEOTIDE SEQUENCE [LARGE SCALE GENOMIC DNA]</scope>
    <source>
        <strain evidence="3 4">V3I3</strain>
    </source>
</reference>
<feature type="transmembrane region" description="Helical" evidence="2">
    <location>
        <begin position="58"/>
        <end position="82"/>
    </location>
</feature>
<dbReference type="Proteomes" id="UP001239083">
    <property type="component" value="Unassembled WGS sequence"/>
</dbReference>
<sequence>MSRSELVPSSTGIGATTHWTPLQERAIETLVVVASTLGVRLLGVVLLVGSTGSANSPALALSVIGAVFDATLFVWAGLAVAVQFGMLRASRPWRWALVVLAAPAAALLSALPGVLSGALGGAGAANPVTWINGTVFTIVVGLGVVIAAACLSRERRSLAGGAAALLTIGSLLTLVLMWQFLDVYFTIWGAPVTVTEADGNRYLINAGAAAGSLLGAVALAIAAHRRGLIIATSVVAAIGLIVAFTVQVPQGRFIPDPPPPPAERSNNGCMGEGDPNCVGG</sequence>
<evidence type="ECO:0008006" key="5">
    <source>
        <dbReference type="Google" id="ProtNLM"/>
    </source>
</evidence>
<comment type="caution">
    <text evidence="3">The sequence shown here is derived from an EMBL/GenBank/DDBJ whole genome shotgun (WGS) entry which is preliminary data.</text>
</comment>
<dbReference type="EMBL" id="JAUSYY010000001">
    <property type="protein sequence ID" value="MDQ0895013.1"/>
    <property type="molecule type" value="Genomic_DNA"/>
</dbReference>
<accession>A0ABU0RAC2</accession>
<evidence type="ECO:0000256" key="2">
    <source>
        <dbReference type="SAM" id="Phobius"/>
    </source>
</evidence>
<feature type="transmembrane region" description="Helical" evidence="2">
    <location>
        <begin position="94"/>
        <end position="118"/>
    </location>
</feature>
<organism evidence="3 4">
    <name type="scientific">Agromyces ramosus</name>
    <dbReference type="NCBI Taxonomy" id="33879"/>
    <lineage>
        <taxon>Bacteria</taxon>
        <taxon>Bacillati</taxon>
        <taxon>Actinomycetota</taxon>
        <taxon>Actinomycetes</taxon>
        <taxon>Micrococcales</taxon>
        <taxon>Microbacteriaceae</taxon>
        <taxon>Agromyces</taxon>
    </lineage>
</organism>
<keyword evidence="2" id="KW-0812">Transmembrane</keyword>
<keyword evidence="2" id="KW-1133">Transmembrane helix</keyword>
<feature type="transmembrane region" description="Helical" evidence="2">
    <location>
        <begin position="130"/>
        <end position="151"/>
    </location>
</feature>
<name>A0ABU0RAC2_9MICO</name>
<feature type="transmembrane region" description="Helical" evidence="2">
    <location>
        <begin position="228"/>
        <end position="248"/>
    </location>
</feature>
<feature type="transmembrane region" description="Helical" evidence="2">
    <location>
        <begin position="30"/>
        <end position="52"/>
    </location>
</feature>
<feature type="transmembrane region" description="Helical" evidence="2">
    <location>
        <begin position="158"/>
        <end position="181"/>
    </location>
</feature>
<evidence type="ECO:0000256" key="1">
    <source>
        <dbReference type="SAM" id="MobiDB-lite"/>
    </source>
</evidence>
<protein>
    <recommendedName>
        <fullName evidence="5">Integral membrane protein</fullName>
    </recommendedName>
</protein>
<proteinExistence type="predicted"/>
<keyword evidence="2" id="KW-0472">Membrane</keyword>
<keyword evidence="4" id="KW-1185">Reference proteome</keyword>
<evidence type="ECO:0000313" key="4">
    <source>
        <dbReference type="Proteomes" id="UP001239083"/>
    </source>
</evidence>
<feature type="transmembrane region" description="Helical" evidence="2">
    <location>
        <begin position="201"/>
        <end position="221"/>
    </location>
</feature>
<dbReference type="RefSeq" id="WP_307042725.1">
    <property type="nucleotide sequence ID" value="NZ_JAUSYY010000001.1"/>
</dbReference>
<evidence type="ECO:0000313" key="3">
    <source>
        <dbReference type="EMBL" id="MDQ0895013.1"/>
    </source>
</evidence>
<gene>
    <name evidence="3" type="ORF">QFZ26_002568</name>
</gene>